<keyword evidence="2" id="KW-1185">Reference proteome</keyword>
<gene>
    <name evidence="1" type="ORF">L6452_03310</name>
</gene>
<evidence type="ECO:0000313" key="2">
    <source>
        <dbReference type="Proteomes" id="UP001055879"/>
    </source>
</evidence>
<evidence type="ECO:0000313" key="1">
    <source>
        <dbReference type="EMBL" id="KAI3772135.1"/>
    </source>
</evidence>
<organism evidence="1 2">
    <name type="scientific">Arctium lappa</name>
    <name type="common">Greater burdock</name>
    <name type="synonym">Lappa major</name>
    <dbReference type="NCBI Taxonomy" id="4217"/>
    <lineage>
        <taxon>Eukaryota</taxon>
        <taxon>Viridiplantae</taxon>
        <taxon>Streptophyta</taxon>
        <taxon>Embryophyta</taxon>
        <taxon>Tracheophyta</taxon>
        <taxon>Spermatophyta</taxon>
        <taxon>Magnoliopsida</taxon>
        <taxon>eudicotyledons</taxon>
        <taxon>Gunneridae</taxon>
        <taxon>Pentapetalae</taxon>
        <taxon>asterids</taxon>
        <taxon>campanulids</taxon>
        <taxon>Asterales</taxon>
        <taxon>Asteraceae</taxon>
        <taxon>Carduoideae</taxon>
        <taxon>Cardueae</taxon>
        <taxon>Arctiinae</taxon>
        <taxon>Arctium</taxon>
    </lineage>
</organism>
<comment type="caution">
    <text evidence="1">The sequence shown here is derived from an EMBL/GenBank/DDBJ whole genome shotgun (WGS) entry which is preliminary data.</text>
</comment>
<reference evidence="2" key="1">
    <citation type="journal article" date="2022" name="Mol. Ecol. Resour.">
        <title>The genomes of chicory, endive, great burdock and yacon provide insights into Asteraceae palaeo-polyploidization history and plant inulin production.</title>
        <authorList>
            <person name="Fan W."/>
            <person name="Wang S."/>
            <person name="Wang H."/>
            <person name="Wang A."/>
            <person name="Jiang F."/>
            <person name="Liu H."/>
            <person name="Zhao H."/>
            <person name="Xu D."/>
            <person name="Zhang Y."/>
        </authorList>
    </citation>
    <scope>NUCLEOTIDE SEQUENCE [LARGE SCALE GENOMIC DNA]</scope>
    <source>
        <strain evidence="2">cv. Niubang</strain>
    </source>
</reference>
<dbReference type="Proteomes" id="UP001055879">
    <property type="component" value="Linkage Group LG01"/>
</dbReference>
<protein>
    <submittedName>
        <fullName evidence="1">Uncharacterized protein</fullName>
    </submittedName>
</protein>
<accession>A0ACB9FMV8</accession>
<name>A0ACB9FMV8_ARCLA</name>
<reference evidence="1 2" key="2">
    <citation type="journal article" date="2022" name="Mol. Ecol. Resour.">
        <title>The genomes of chicory, endive, great burdock and yacon provide insights into Asteraceae paleo-polyploidization history and plant inulin production.</title>
        <authorList>
            <person name="Fan W."/>
            <person name="Wang S."/>
            <person name="Wang H."/>
            <person name="Wang A."/>
            <person name="Jiang F."/>
            <person name="Liu H."/>
            <person name="Zhao H."/>
            <person name="Xu D."/>
            <person name="Zhang Y."/>
        </authorList>
    </citation>
    <scope>NUCLEOTIDE SEQUENCE [LARGE SCALE GENOMIC DNA]</scope>
    <source>
        <strain evidence="2">cv. Niubang</strain>
    </source>
</reference>
<proteinExistence type="predicted"/>
<dbReference type="EMBL" id="CM042047">
    <property type="protein sequence ID" value="KAI3772135.1"/>
    <property type="molecule type" value="Genomic_DNA"/>
</dbReference>
<sequence length="208" mass="23106">MGVCFSCKRSKTEVPLKTIRVVHMDGSLEDYQDPATVDQVIVNFPKHFLCTPIQILQDGLIPLKLDHQLKAGQIYFMLPNSTLKFNASPMDLISLTRKLTNVAKTGRCSAKLVPTSPLASPLWDPKARSPNRALDEYRGCVGDRMEKMAGSVHKSPPWKPNLTMIRERSVNQRGESLGDEHFGDFDHVESRDGDVLVLLSTQSSSSGL</sequence>